<dbReference type="eggNOG" id="COG1112">
    <property type="taxonomic scope" value="Bacteria"/>
</dbReference>
<dbReference type="eggNOG" id="COG0515">
    <property type="taxonomic scope" value="Bacteria"/>
</dbReference>
<dbReference type="SMART" id="SM00220">
    <property type="entry name" value="S_TKc"/>
    <property type="match status" value="1"/>
</dbReference>
<keyword evidence="3" id="KW-0418">Kinase</keyword>
<keyword evidence="4" id="KW-1185">Reference proteome</keyword>
<name>I5B135_9BACT</name>
<dbReference type="PANTHER" id="PTHR10887:SF495">
    <property type="entry name" value="HELICASE SENATAXIN ISOFORM X1-RELATED"/>
    <property type="match status" value="1"/>
</dbReference>
<dbReference type="PROSITE" id="PS50965">
    <property type="entry name" value="NERD"/>
    <property type="match status" value="1"/>
</dbReference>
<evidence type="ECO:0000313" key="4">
    <source>
        <dbReference type="Proteomes" id="UP000005778"/>
    </source>
</evidence>
<organism evidence="3 4">
    <name type="scientific">Desulfobacter postgatei 2ac9</name>
    <dbReference type="NCBI Taxonomy" id="879212"/>
    <lineage>
        <taxon>Bacteria</taxon>
        <taxon>Pseudomonadati</taxon>
        <taxon>Thermodesulfobacteriota</taxon>
        <taxon>Desulfobacteria</taxon>
        <taxon>Desulfobacterales</taxon>
        <taxon>Desulfobacteraceae</taxon>
        <taxon>Desulfobacter</taxon>
    </lineage>
</organism>
<dbReference type="eggNOG" id="COG0507">
    <property type="taxonomic scope" value="Bacteria"/>
</dbReference>
<dbReference type="Pfam" id="PF08378">
    <property type="entry name" value="NERD"/>
    <property type="match status" value="1"/>
</dbReference>
<dbReference type="InterPro" id="IPR000719">
    <property type="entry name" value="Prot_kinase_dom"/>
</dbReference>
<feature type="domain" description="Protein kinase" evidence="1">
    <location>
        <begin position="193"/>
        <end position="461"/>
    </location>
</feature>
<dbReference type="InterPro" id="IPR011528">
    <property type="entry name" value="NERD"/>
</dbReference>
<dbReference type="Gene3D" id="3.40.50.300">
    <property type="entry name" value="P-loop containing nucleotide triphosphate hydrolases"/>
    <property type="match status" value="2"/>
</dbReference>
<dbReference type="Gene3D" id="1.10.510.10">
    <property type="entry name" value="Transferase(Phosphotransferase) domain 1"/>
    <property type="match status" value="2"/>
</dbReference>
<dbReference type="InterPro" id="IPR011009">
    <property type="entry name" value="Kinase-like_dom_sf"/>
</dbReference>
<dbReference type="PROSITE" id="PS50011">
    <property type="entry name" value="PROTEIN_KINASE_DOM"/>
    <property type="match status" value="2"/>
</dbReference>
<feature type="domain" description="Protein kinase" evidence="1">
    <location>
        <begin position="471"/>
        <end position="762"/>
    </location>
</feature>
<dbReference type="InterPro" id="IPR045055">
    <property type="entry name" value="DNA2/NAM7-like"/>
</dbReference>
<keyword evidence="3" id="KW-0808">Transferase</keyword>
<dbReference type="InterPro" id="IPR047187">
    <property type="entry name" value="SF1_C_Upf1"/>
</dbReference>
<dbReference type="GO" id="GO:0004386">
    <property type="term" value="F:helicase activity"/>
    <property type="evidence" value="ECO:0007669"/>
    <property type="project" value="InterPro"/>
</dbReference>
<dbReference type="PANTHER" id="PTHR10887">
    <property type="entry name" value="DNA2/NAM7 HELICASE FAMILY"/>
    <property type="match status" value="1"/>
</dbReference>
<dbReference type="PROSITE" id="PS00109">
    <property type="entry name" value="PROTEIN_KINASE_TYR"/>
    <property type="match status" value="1"/>
</dbReference>
<dbReference type="Gene3D" id="3.30.200.20">
    <property type="entry name" value="Phosphorylase Kinase, domain 1"/>
    <property type="match status" value="1"/>
</dbReference>
<dbReference type="InterPro" id="IPR041679">
    <property type="entry name" value="DNA2/NAM7-like_C"/>
</dbReference>
<dbReference type="InterPro" id="IPR041677">
    <property type="entry name" value="DNA2/NAM7_AAA_11"/>
</dbReference>
<dbReference type="InterPro" id="IPR027417">
    <property type="entry name" value="P-loop_NTPase"/>
</dbReference>
<dbReference type="CDD" id="cd18808">
    <property type="entry name" value="SF1_C_Upf1"/>
    <property type="match status" value="1"/>
</dbReference>
<dbReference type="InterPro" id="IPR008266">
    <property type="entry name" value="Tyr_kinase_AS"/>
</dbReference>
<dbReference type="SUPFAM" id="SSF52540">
    <property type="entry name" value="P-loop containing nucleoside triphosphate hydrolases"/>
    <property type="match status" value="1"/>
</dbReference>
<dbReference type="OrthoDB" id="9757917at2"/>
<dbReference type="GO" id="GO:0004672">
    <property type="term" value="F:protein kinase activity"/>
    <property type="evidence" value="ECO:0007669"/>
    <property type="project" value="InterPro"/>
</dbReference>
<protein>
    <submittedName>
        <fullName evidence="3">Nuclease-like protein,protein kinase family protein</fullName>
    </submittedName>
</protein>
<evidence type="ECO:0000259" key="2">
    <source>
        <dbReference type="PROSITE" id="PS50965"/>
    </source>
</evidence>
<proteinExistence type="predicted"/>
<sequence length="1635" mass="188465">MKIQVLNLEGIHNREIKGLEAIEKSFPKAWIAYASLELYREQRGSREFDLVIVTYDRVLAIEIKDWNGELKSDGSSWFLNSESRGKSPVLAIDKKAKILYGQLKKISHQIQPIDNISVEGVVVLTGTAGKKDLTQDEKNSVFTLDDFLGIVNEIKYKKVFKYLNRGRDLCKNKAVFDHFFQNKKLFKPQEQTFHNHQIIGDAIYQHPKYIYKEFQAVDINVKSKALLRLWDLSSDTLPIEHHTQEAKREIVEREPLVLSYIKEISPELFEKRAILEQKSYVGTQIIADEYAELYDLPTSQERLSQFINSSNLTSTERISLIKFMLSSFSDIHGTNVAHRDLGQDCIWASPTKISFSGFMSATLPNNRTIRQRLPILQSNRIILPEHELDGLKTDPFKQDVFLLGVAAHLIAFGEKPDLDDGVPEWKKKENFEEYHQWFEKALSWEPSDRFSNAKEMLDAFNEIAIDQNDSIDISDQISNYQINDVIMAKYRADQTLKKPPPAIVYKSECNAFPVIVKCWNIANDHDLHKNIDIYNFFETVEKYKRIQSDYLAKIIDCGIDQLNSIFMVQEYYEGISFSELNDIDSLEQKSLIALKLIDGVENLHQNEIYHRDIRIENIIFVKSSDSITPIIIDVIEYMKRDYCQNYCPKDYESISLEERDIYAVALVVCEILGIKYSLQNGVAEIQEGTGVLKPLNKILKDMTLASHSDRLTVLGSLKDELKCIVEPPIKKENKEITIQVTTNELSRDINFDKVYSEAEPNLLASDNGLLYVKCNIRKDDTPSDLFIIGMNQEIKIKYDKKSKKILKCWVNYIEGQKAIIASNKPLYKPFEASIYIKLSNKFIVSEMEAWITDEVLQSVSQENDICESEDDEFDEFLSTNEKTPPNVSDALSLSDRWNELIEVEEDLTVEVRVIGQPVYRSEENVLIIPYDYSSVTPDFNENDSVKVLYQNKQGEERSIGELDLNRTTTDTLYIMVRNLPIDIEVINKLTLDSLWQKESFKRRLNATKRILNKRSVIPNLIDLLDGEYETIITREDVEFDEELIERYFGDNEAQVDSFKRILVNRPLGLLQGPPGTGKTKFVAAFVHYLFQRLGISNILLVSQSHEAVNNIGEAIVKLNAEIEPDFYLEMVRVGAEGVISKSLLKYHSIGLKEKYSSTFKAEFKKRISIVGKSIGLPERFVSIYFDVQQTLGVLSKKIHELLGTDEKAQSRTIQKRVNSLRDRFWQIYDGKYKKAYGEPNDEINETLVSLENKIKEKYGISSYPHYLTKLNKLISLGEEWLKVLDSNIRGYEEFLARTRHIIIGTCVGVGKPSLKIHDNMYDWVIIDEAARCNPSELAVSMQVGKNILLVGDHKQLPPMIDDLVLERTSRKLKISQTELKKSEFQRLMESNFGKRCGCGLNKQYRMCKPIADMISDVFYKHDGIELITMREIDYNFTATLPDILDKSVTWIDTSSVDRRAFHRQDELKSLYNPYEANTVISILDQLYNSDLFIEFLSQKSFNEPPIGVICPYAAQKKYLNREILKKGWPSDFMNLLKIDTIDSYQGKENEIIIVSLTRNDKKITKGFLKYPERINVSLSRARERLVIIGATRMWDIAPADMPLRKILEYIEIRKDSKDYGLYDAADLFRIDGDLS</sequence>
<reference evidence="3 4" key="1">
    <citation type="submission" date="2011-09" db="EMBL/GenBank/DDBJ databases">
        <authorList>
            <consortium name="US DOE Joint Genome Institute (JGI-PGF)"/>
            <person name="Lucas S."/>
            <person name="Han J."/>
            <person name="Lapidus A."/>
            <person name="Cheng J.-F."/>
            <person name="Goodwin L."/>
            <person name="Pitluck S."/>
            <person name="Peters L."/>
            <person name="Land M.L."/>
            <person name="Hauser L."/>
            <person name="Orellana R."/>
            <person name="Lovley D."/>
            <person name="Woyke T.J."/>
        </authorList>
    </citation>
    <scope>NUCLEOTIDE SEQUENCE [LARGE SCALE GENOMIC DNA]</scope>
    <source>
        <strain evidence="3 4">2ac9</strain>
    </source>
</reference>
<evidence type="ECO:0000313" key="3">
    <source>
        <dbReference type="EMBL" id="EIM63198.1"/>
    </source>
</evidence>
<dbReference type="Pfam" id="PF13086">
    <property type="entry name" value="AAA_11"/>
    <property type="match status" value="1"/>
</dbReference>
<dbReference type="HOGENOM" id="CLU_004074_0_0_7"/>
<evidence type="ECO:0000259" key="1">
    <source>
        <dbReference type="PROSITE" id="PS50011"/>
    </source>
</evidence>
<dbReference type="STRING" id="879212.DespoDRAFT_01234"/>
<dbReference type="Pfam" id="PF13087">
    <property type="entry name" value="AAA_12"/>
    <property type="match status" value="1"/>
</dbReference>
<accession>I5B135</accession>
<dbReference type="RefSeq" id="WP_004072242.1">
    <property type="nucleotide sequence ID" value="NZ_CM001488.1"/>
</dbReference>
<gene>
    <name evidence="3" type="ORF">DespoDRAFT_01234</name>
</gene>
<dbReference type="Proteomes" id="UP000005778">
    <property type="component" value="Chromosome"/>
</dbReference>
<feature type="domain" description="NERD" evidence="2">
    <location>
        <begin position="10"/>
        <end position="122"/>
    </location>
</feature>
<dbReference type="GO" id="GO:0005524">
    <property type="term" value="F:ATP binding"/>
    <property type="evidence" value="ECO:0007669"/>
    <property type="project" value="InterPro"/>
</dbReference>
<dbReference type="EMBL" id="CM001488">
    <property type="protein sequence ID" value="EIM63198.1"/>
    <property type="molecule type" value="Genomic_DNA"/>
</dbReference>
<reference evidence="3 4" key="2">
    <citation type="submission" date="2012-02" db="EMBL/GenBank/DDBJ databases">
        <title>Improved High-Quality Draft sequence of Desulfobacter postgatei 2ac9.</title>
        <authorList>
            <consortium name="US DOE Joint Genome Institute"/>
            <person name="Lucas S."/>
            <person name="Han J."/>
            <person name="Lapidus A."/>
            <person name="Cheng J.-F."/>
            <person name="Goodwin L."/>
            <person name="Pitluck S."/>
            <person name="Peters L."/>
            <person name="Ovchinnikova G."/>
            <person name="Held B."/>
            <person name="Detter J.C."/>
            <person name="Han C."/>
            <person name="Tapia R."/>
            <person name="Land M."/>
            <person name="Hauser L."/>
            <person name="Kyrpides N."/>
            <person name="Ivanova N."/>
            <person name="Pagani I."/>
            <person name="Orellana R."/>
            <person name="Lovley D."/>
            <person name="Woyke T."/>
        </authorList>
    </citation>
    <scope>NUCLEOTIDE SEQUENCE [LARGE SCALE GENOMIC DNA]</scope>
    <source>
        <strain evidence="3 4">2ac9</strain>
    </source>
</reference>
<dbReference type="SUPFAM" id="SSF56112">
    <property type="entry name" value="Protein kinase-like (PK-like)"/>
    <property type="match status" value="2"/>
</dbReference>